<evidence type="ECO:0000256" key="3">
    <source>
        <dbReference type="SAM" id="MobiDB-lite"/>
    </source>
</evidence>
<dbReference type="InterPro" id="IPR011049">
    <property type="entry name" value="Serralysin-like_metalloprot_C"/>
</dbReference>
<feature type="compositionally biased region" description="Basic and acidic residues" evidence="3">
    <location>
        <begin position="473"/>
        <end position="488"/>
    </location>
</feature>
<protein>
    <submittedName>
        <fullName evidence="5">Calcium-binding protein</fullName>
    </submittedName>
</protein>
<name>A0ABV6E2S1_9ACTN</name>
<feature type="compositionally biased region" description="Basic and acidic residues" evidence="3">
    <location>
        <begin position="436"/>
        <end position="448"/>
    </location>
</feature>
<keyword evidence="6" id="KW-1185">Reference proteome</keyword>
<feature type="chain" id="PRO_5045455134" evidence="4">
    <location>
        <begin position="26"/>
        <end position="488"/>
    </location>
</feature>
<evidence type="ECO:0000313" key="5">
    <source>
        <dbReference type="EMBL" id="MFC0223193.1"/>
    </source>
</evidence>
<dbReference type="PANTHER" id="PTHR38340:SF1">
    <property type="entry name" value="S-LAYER PROTEIN"/>
    <property type="match status" value="1"/>
</dbReference>
<dbReference type="Gene3D" id="2.150.10.10">
    <property type="entry name" value="Serralysin-like metalloprotease, C-terminal"/>
    <property type="match status" value="2"/>
</dbReference>
<feature type="region of interest" description="Disordered" evidence="3">
    <location>
        <begin position="126"/>
        <end position="160"/>
    </location>
</feature>
<keyword evidence="4" id="KW-0732">Signal</keyword>
<comment type="caution">
    <text evidence="5">The sequence shown here is derived from an EMBL/GenBank/DDBJ whole genome shotgun (WGS) entry which is preliminary data.</text>
</comment>
<accession>A0ABV6E2S1</accession>
<evidence type="ECO:0000256" key="2">
    <source>
        <dbReference type="ARBA" id="ARBA00022525"/>
    </source>
</evidence>
<dbReference type="EMBL" id="JBHLXH010000001">
    <property type="protein sequence ID" value="MFC0223193.1"/>
    <property type="molecule type" value="Genomic_DNA"/>
</dbReference>
<evidence type="ECO:0000256" key="1">
    <source>
        <dbReference type="ARBA" id="ARBA00004613"/>
    </source>
</evidence>
<feature type="compositionally biased region" description="Basic and acidic residues" evidence="3">
    <location>
        <begin position="415"/>
        <end position="428"/>
    </location>
</feature>
<organism evidence="5 6">
    <name type="scientific">Nocardioides zeicaulis</name>
    <dbReference type="NCBI Taxonomy" id="1776857"/>
    <lineage>
        <taxon>Bacteria</taxon>
        <taxon>Bacillati</taxon>
        <taxon>Actinomycetota</taxon>
        <taxon>Actinomycetes</taxon>
        <taxon>Propionibacteriales</taxon>
        <taxon>Nocardioidaceae</taxon>
        <taxon>Nocardioides</taxon>
    </lineage>
</organism>
<dbReference type="PROSITE" id="PS00330">
    <property type="entry name" value="HEMOLYSIN_CALCIUM"/>
    <property type="match status" value="2"/>
</dbReference>
<proteinExistence type="predicted"/>
<dbReference type="SUPFAM" id="SSF51120">
    <property type="entry name" value="beta-Roll"/>
    <property type="match status" value="1"/>
</dbReference>
<dbReference type="Pfam" id="PF00353">
    <property type="entry name" value="HemolysinCabind"/>
    <property type="match status" value="3"/>
</dbReference>
<sequence>MRRTTPLTTAALLGVALLTPATASAAGETCRGEAATIVGTGTTVTGTAGRDVIVTGPAGVVDALGGDDLVCVSGGPGNANLLSIDAGSGDDVVDATALTPGYYVTVVLGSGADVFAGGRSDETVFAGERTTQPGGSTAPGPDTDRDTVDTGEAGDFVHTGSAGTVNRDVVSLGLGDDGVSLGSVQVGAEASFDAGDGVDRMYLDAGDSDITLDMAAGTFTTPAGTGRATGVETVALTAGTSRVTYRGTPGNDTVDVSPAGGTPTLDIETGAGQDAIVVEPATIAPGSRIDGGIGRNTLTAANRSGSMDLDLEQGTFAIDGQRSTVAGIQDATFYVPWVSMVGDARGNNLAFSGCVGDLVGGRGRDRLLNVYDSFFESYVFDCRARTTMVGGPGADRLRGGQAGDRLSGDGGNDTIEGRGGPDRIRGGDGQDALDGGEGRDHVRGDGGRDSLAGRTGDDTLVGGAGNDAADGSTGRDRCVAERERGCER</sequence>
<keyword evidence="2" id="KW-0964">Secreted</keyword>
<dbReference type="PANTHER" id="PTHR38340">
    <property type="entry name" value="S-LAYER PROTEIN"/>
    <property type="match status" value="1"/>
</dbReference>
<gene>
    <name evidence="5" type="ORF">ACFFJG_11940</name>
</gene>
<feature type="region of interest" description="Disordered" evidence="3">
    <location>
        <begin position="390"/>
        <end position="488"/>
    </location>
</feature>
<reference evidence="5 6" key="1">
    <citation type="submission" date="2024-09" db="EMBL/GenBank/DDBJ databases">
        <authorList>
            <person name="Sun Q."/>
            <person name="Mori K."/>
        </authorList>
    </citation>
    <scope>NUCLEOTIDE SEQUENCE [LARGE SCALE GENOMIC DNA]</scope>
    <source>
        <strain evidence="5 6">CCM 8654</strain>
    </source>
</reference>
<dbReference type="InterPro" id="IPR018511">
    <property type="entry name" value="Hemolysin-typ_Ca-bd_CS"/>
</dbReference>
<evidence type="ECO:0000256" key="4">
    <source>
        <dbReference type="SAM" id="SignalP"/>
    </source>
</evidence>
<dbReference type="Proteomes" id="UP001589698">
    <property type="component" value="Unassembled WGS sequence"/>
</dbReference>
<dbReference type="InterPro" id="IPR050557">
    <property type="entry name" value="RTX_toxin/Mannuronan_C5-epim"/>
</dbReference>
<comment type="subcellular location">
    <subcellularLocation>
        <location evidence="1">Secreted</location>
    </subcellularLocation>
</comment>
<evidence type="ECO:0000313" key="6">
    <source>
        <dbReference type="Proteomes" id="UP001589698"/>
    </source>
</evidence>
<dbReference type="RefSeq" id="WP_378518949.1">
    <property type="nucleotide sequence ID" value="NZ_CBCSDI010000008.1"/>
</dbReference>
<feature type="signal peptide" evidence="4">
    <location>
        <begin position="1"/>
        <end position="25"/>
    </location>
</feature>
<dbReference type="InterPro" id="IPR001343">
    <property type="entry name" value="Hemolysn_Ca-bd"/>
</dbReference>
<dbReference type="PRINTS" id="PR00313">
    <property type="entry name" value="CABNDNGRPT"/>
</dbReference>